<sequence length="184" mass="19636">MHRFKAISAPSRTLFLLLATLSLASQQALGNVLNGRVTMTGSIATSACTMRVDSQDQTIDMGPLALAKLVDGESSVRKAFRIYIEDCARTQTAGGGAKGSQSFAVTFEGDSESHLFLATGTARGIAMRLHDSNGNAILPGASRREYLSPSGDTTLSYLLSLQGTGQALKAGNYQITVRLRMHYF</sequence>
<evidence type="ECO:0000256" key="1">
    <source>
        <dbReference type="ARBA" id="ARBA00022729"/>
    </source>
</evidence>
<dbReference type="PANTHER" id="PTHR33420:SF3">
    <property type="entry name" value="FIMBRIAL SUBUNIT ELFA"/>
    <property type="match status" value="1"/>
</dbReference>
<reference evidence="4" key="1">
    <citation type="submission" date="2022-09" db="EMBL/GenBank/DDBJ databases">
        <title>Intensive care unit water sources are persistently colonized with multi-drug resistant bacteria and are the site of extensive horizontal gene transfer of antibiotic resistance genes.</title>
        <authorList>
            <person name="Diorio-Toth L."/>
        </authorList>
    </citation>
    <scope>NUCLEOTIDE SEQUENCE</scope>
    <source>
        <strain evidence="4">GD03676</strain>
    </source>
</reference>
<dbReference type="PANTHER" id="PTHR33420">
    <property type="entry name" value="FIMBRIAL SUBUNIT ELFA-RELATED"/>
    <property type="match status" value="1"/>
</dbReference>
<dbReference type="InterPro" id="IPR008966">
    <property type="entry name" value="Adhesion_dom_sf"/>
</dbReference>
<evidence type="ECO:0000313" key="4">
    <source>
        <dbReference type="EMBL" id="MDH2053266.1"/>
    </source>
</evidence>
<protein>
    <submittedName>
        <fullName evidence="4">Type 1 fimbrial protein</fullName>
    </submittedName>
</protein>
<dbReference type="InterPro" id="IPR036937">
    <property type="entry name" value="Adhesion_dom_fimbrial_sf"/>
</dbReference>
<keyword evidence="1 2" id="KW-0732">Signal</keyword>
<feature type="domain" description="Fimbrial-type adhesion" evidence="3">
    <location>
        <begin position="38"/>
        <end position="149"/>
    </location>
</feature>
<comment type="caution">
    <text evidence="4">The sequence shown here is derived from an EMBL/GenBank/DDBJ whole genome shotgun (WGS) entry which is preliminary data.</text>
</comment>
<dbReference type="GO" id="GO:0043709">
    <property type="term" value="P:cell adhesion involved in single-species biofilm formation"/>
    <property type="evidence" value="ECO:0007669"/>
    <property type="project" value="TreeGrafter"/>
</dbReference>
<organism evidence="4 5">
    <name type="scientific">Achromobacter marplatensis</name>
    <dbReference type="NCBI Taxonomy" id="470868"/>
    <lineage>
        <taxon>Bacteria</taxon>
        <taxon>Pseudomonadati</taxon>
        <taxon>Pseudomonadota</taxon>
        <taxon>Betaproteobacteria</taxon>
        <taxon>Burkholderiales</taxon>
        <taxon>Alcaligenaceae</taxon>
        <taxon>Achromobacter</taxon>
    </lineage>
</organism>
<dbReference type="InterPro" id="IPR000259">
    <property type="entry name" value="Adhesion_dom_fimbrial"/>
</dbReference>
<evidence type="ECO:0000313" key="5">
    <source>
        <dbReference type="Proteomes" id="UP001161276"/>
    </source>
</evidence>
<gene>
    <name evidence="4" type="ORF">N5K24_22860</name>
</gene>
<dbReference type="Proteomes" id="UP001161276">
    <property type="component" value="Unassembled WGS sequence"/>
</dbReference>
<dbReference type="Gene3D" id="2.60.40.1090">
    <property type="entry name" value="Fimbrial-type adhesion domain"/>
    <property type="match status" value="1"/>
</dbReference>
<evidence type="ECO:0000259" key="3">
    <source>
        <dbReference type="Pfam" id="PF00419"/>
    </source>
</evidence>
<evidence type="ECO:0000256" key="2">
    <source>
        <dbReference type="SAM" id="SignalP"/>
    </source>
</evidence>
<dbReference type="AlphaFoldDB" id="A0AA42WFE2"/>
<accession>A0AA42WFE2</accession>
<dbReference type="EMBL" id="JAOCKG010000012">
    <property type="protein sequence ID" value="MDH2053266.1"/>
    <property type="molecule type" value="Genomic_DNA"/>
</dbReference>
<dbReference type="SUPFAM" id="SSF49401">
    <property type="entry name" value="Bacterial adhesins"/>
    <property type="match status" value="1"/>
</dbReference>
<proteinExistence type="predicted"/>
<dbReference type="InterPro" id="IPR050263">
    <property type="entry name" value="Bact_Fimbrial_Adh_Pro"/>
</dbReference>
<feature type="signal peptide" evidence="2">
    <location>
        <begin position="1"/>
        <end position="30"/>
    </location>
</feature>
<dbReference type="RefSeq" id="WP_280028684.1">
    <property type="nucleotide sequence ID" value="NZ_JAOCKG010000012.1"/>
</dbReference>
<feature type="chain" id="PRO_5041367915" evidence="2">
    <location>
        <begin position="31"/>
        <end position="184"/>
    </location>
</feature>
<dbReference type="Pfam" id="PF00419">
    <property type="entry name" value="Fimbrial"/>
    <property type="match status" value="1"/>
</dbReference>
<dbReference type="GO" id="GO:0009289">
    <property type="term" value="C:pilus"/>
    <property type="evidence" value="ECO:0007669"/>
    <property type="project" value="InterPro"/>
</dbReference>
<name>A0AA42WFE2_9BURK</name>